<dbReference type="EMBL" id="KI968769">
    <property type="protein sequence ID" value="EUN24347.1"/>
    <property type="molecule type" value="Genomic_DNA"/>
</dbReference>
<protein>
    <submittedName>
        <fullName evidence="2">Uncharacterized protein</fullName>
    </submittedName>
</protein>
<feature type="compositionally biased region" description="Basic and acidic residues" evidence="1">
    <location>
        <begin position="31"/>
        <end position="40"/>
    </location>
</feature>
<keyword evidence="3" id="KW-1185">Reference proteome</keyword>
<organism evidence="2 3">
    <name type="scientific">Bipolaris victoriae (strain FI3)</name>
    <name type="common">Victoria blight of oats agent</name>
    <name type="synonym">Cochliobolus victoriae</name>
    <dbReference type="NCBI Taxonomy" id="930091"/>
    <lineage>
        <taxon>Eukaryota</taxon>
        <taxon>Fungi</taxon>
        <taxon>Dikarya</taxon>
        <taxon>Ascomycota</taxon>
        <taxon>Pezizomycotina</taxon>
        <taxon>Dothideomycetes</taxon>
        <taxon>Pleosporomycetidae</taxon>
        <taxon>Pleosporales</taxon>
        <taxon>Pleosporineae</taxon>
        <taxon>Pleosporaceae</taxon>
        <taxon>Bipolaris</taxon>
    </lineage>
</organism>
<sequence length="451" mass="51129">MSSSSPPPPERNLQRSKRKASKLPSPILQEDTIKRVKTRDQSLIGDEYNGKRTISLSLLTPPPSSSNSRSSSALSSTSTISIPVEMDSPHTYECMGLTAEAARSIYNDGKEIRDGLLNDYGEDFNSDFLECSLEAYLVKRVNEVCDDVLAAGDGDNWNEAMTAAGIKKELQDAIMDEEFEAIRGTMPLQSWLKEIFNNYFLTFEHMNESVLDLEENSSGPSLRGGAGEEDISPPPPGHRALFKSVEFHRAQGIFLKDRINLDRLTSVATPMDFTHRNGLYFTDALWVAEVYATFSKRTCPPADIRTVEIHVPEDHFRKQKVWELEFDDTFKEIVWHSRRGELLPKNLQKIRSGFRIIHGPCTTQHSKNYAKMKHWNEITDKHLLTRTTTDEYGASKKEVAMQYLWRNDAGVTELNIDCKGKVRVWKPLKGWSLVEDPEKDISVKGRNVLKG</sequence>
<proteinExistence type="predicted"/>
<name>W7EJB3_BIPV3</name>
<dbReference type="GeneID" id="26252146"/>
<evidence type="ECO:0000313" key="2">
    <source>
        <dbReference type="EMBL" id="EUN24347.1"/>
    </source>
</evidence>
<dbReference type="AlphaFoldDB" id="W7EJB3"/>
<feature type="region of interest" description="Disordered" evidence="1">
    <location>
        <begin position="54"/>
        <end position="81"/>
    </location>
</feature>
<feature type="compositionally biased region" description="Pro residues" evidence="1">
    <location>
        <begin position="1"/>
        <end position="10"/>
    </location>
</feature>
<feature type="region of interest" description="Disordered" evidence="1">
    <location>
        <begin position="1"/>
        <end position="40"/>
    </location>
</feature>
<dbReference type="HOGENOM" id="CLU_048902_0_0_1"/>
<feature type="region of interest" description="Disordered" evidence="1">
    <location>
        <begin position="214"/>
        <end position="234"/>
    </location>
</feature>
<dbReference type="RefSeq" id="XP_014553872.1">
    <property type="nucleotide sequence ID" value="XM_014698386.1"/>
</dbReference>
<accession>W7EJB3</accession>
<dbReference type="OrthoDB" id="5429780at2759"/>
<dbReference type="Proteomes" id="UP000054337">
    <property type="component" value="Unassembled WGS sequence"/>
</dbReference>
<gene>
    <name evidence="2" type="ORF">COCVIDRAFT_18263</name>
</gene>
<evidence type="ECO:0000256" key="1">
    <source>
        <dbReference type="SAM" id="MobiDB-lite"/>
    </source>
</evidence>
<evidence type="ECO:0000313" key="3">
    <source>
        <dbReference type="Proteomes" id="UP000054337"/>
    </source>
</evidence>
<reference evidence="2 3" key="1">
    <citation type="journal article" date="2013" name="PLoS Genet.">
        <title>Comparative genome structure, secondary metabolite, and effector coding capacity across Cochliobolus pathogens.</title>
        <authorList>
            <person name="Condon B.J."/>
            <person name="Leng Y."/>
            <person name="Wu D."/>
            <person name="Bushley K.E."/>
            <person name="Ohm R.A."/>
            <person name="Otillar R."/>
            <person name="Martin J."/>
            <person name="Schackwitz W."/>
            <person name="Grimwood J."/>
            <person name="MohdZainudin N."/>
            <person name="Xue C."/>
            <person name="Wang R."/>
            <person name="Manning V.A."/>
            <person name="Dhillon B."/>
            <person name="Tu Z.J."/>
            <person name="Steffenson B.J."/>
            <person name="Salamov A."/>
            <person name="Sun H."/>
            <person name="Lowry S."/>
            <person name="LaButti K."/>
            <person name="Han J."/>
            <person name="Copeland A."/>
            <person name="Lindquist E."/>
            <person name="Barry K."/>
            <person name="Schmutz J."/>
            <person name="Baker S.E."/>
            <person name="Ciuffetti L.M."/>
            <person name="Grigoriev I.V."/>
            <person name="Zhong S."/>
            <person name="Turgeon B.G."/>
        </authorList>
    </citation>
    <scope>NUCLEOTIDE SEQUENCE [LARGE SCALE GENOMIC DNA]</scope>
    <source>
        <strain evidence="2 3">FI3</strain>
    </source>
</reference>